<gene>
    <name evidence="1" type="ORF">Z517_03933</name>
</gene>
<protein>
    <submittedName>
        <fullName evidence="1">Uncharacterized protein</fullName>
    </submittedName>
</protein>
<dbReference type="EMBL" id="KN846971">
    <property type="protein sequence ID" value="KIW80910.1"/>
    <property type="molecule type" value="Genomic_DNA"/>
</dbReference>
<dbReference type="OrthoDB" id="194358at2759"/>
<dbReference type="Proteomes" id="UP000053029">
    <property type="component" value="Unassembled WGS sequence"/>
</dbReference>
<dbReference type="AlphaFoldDB" id="A0A0D2GQR9"/>
<reference evidence="1 2" key="1">
    <citation type="submission" date="2015-01" db="EMBL/GenBank/DDBJ databases">
        <title>The Genome Sequence of Fonsecaea pedrosoi CBS 271.37.</title>
        <authorList>
            <consortium name="The Broad Institute Genomics Platform"/>
            <person name="Cuomo C."/>
            <person name="de Hoog S."/>
            <person name="Gorbushina A."/>
            <person name="Stielow B."/>
            <person name="Teixiera M."/>
            <person name="Abouelleil A."/>
            <person name="Chapman S.B."/>
            <person name="Priest M."/>
            <person name="Young S.K."/>
            <person name="Wortman J."/>
            <person name="Nusbaum C."/>
            <person name="Birren B."/>
        </authorList>
    </citation>
    <scope>NUCLEOTIDE SEQUENCE [LARGE SCALE GENOMIC DNA]</scope>
    <source>
        <strain evidence="1 2">CBS 271.37</strain>
    </source>
</reference>
<sequence>MAIILRSFESARKLLLHGADAERINSHGFSARQLIFKLRDLCEEDEEEYMQSLREELCEDVGFFMNTVFPSKRDYRGTFEDFNDAIDLLGFDDKDEQSQFDATTQDIPKRLGKLYLLSDHTHVLICAQKL</sequence>
<name>A0A0D2GQR9_9EURO</name>
<dbReference type="RefSeq" id="XP_013284718.1">
    <property type="nucleotide sequence ID" value="XM_013429264.1"/>
</dbReference>
<dbReference type="STRING" id="1442368.A0A0D2GQR9"/>
<organism evidence="1 2">
    <name type="scientific">Fonsecaea pedrosoi CBS 271.37</name>
    <dbReference type="NCBI Taxonomy" id="1442368"/>
    <lineage>
        <taxon>Eukaryota</taxon>
        <taxon>Fungi</taxon>
        <taxon>Dikarya</taxon>
        <taxon>Ascomycota</taxon>
        <taxon>Pezizomycotina</taxon>
        <taxon>Eurotiomycetes</taxon>
        <taxon>Chaetothyriomycetidae</taxon>
        <taxon>Chaetothyriales</taxon>
        <taxon>Herpotrichiellaceae</taxon>
        <taxon>Fonsecaea</taxon>
    </lineage>
</organism>
<proteinExistence type="predicted"/>
<evidence type="ECO:0000313" key="2">
    <source>
        <dbReference type="Proteomes" id="UP000053029"/>
    </source>
</evidence>
<keyword evidence="2" id="KW-1185">Reference proteome</keyword>
<accession>A0A0D2GQR9</accession>
<dbReference type="GeneID" id="25303423"/>
<dbReference type="VEuPathDB" id="FungiDB:Z517_03933"/>
<dbReference type="HOGENOM" id="CLU_1938205_0_0_1"/>
<evidence type="ECO:0000313" key="1">
    <source>
        <dbReference type="EMBL" id="KIW80910.1"/>
    </source>
</evidence>